<keyword evidence="3" id="KW-1185">Reference proteome</keyword>
<comment type="caution">
    <text evidence="2">The sequence shown here is derived from an EMBL/GenBank/DDBJ whole genome shotgun (WGS) entry which is preliminary data.</text>
</comment>
<evidence type="ECO:0000256" key="1">
    <source>
        <dbReference type="SAM" id="MobiDB-lite"/>
    </source>
</evidence>
<reference evidence="2" key="1">
    <citation type="submission" date="2023-03" db="EMBL/GenBank/DDBJ databases">
        <title>Massive genome expansion in bonnet fungi (Mycena s.s.) driven by repeated elements and novel gene families across ecological guilds.</title>
        <authorList>
            <consortium name="Lawrence Berkeley National Laboratory"/>
            <person name="Harder C.B."/>
            <person name="Miyauchi S."/>
            <person name="Viragh M."/>
            <person name="Kuo A."/>
            <person name="Thoen E."/>
            <person name="Andreopoulos B."/>
            <person name="Lu D."/>
            <person name="Skrede I."/>
            <person name="Drula E."/>
            <person name="Henrissat B."/>
            <person name="Morin E."/>
            <person name="Kohler A."/>
            <person name="Barry K."/>
            <person name="LaButti K."/>
            <person name="Morin E."/>
            <person name="Salamov A."/>
            <person name="Lipzen A."/>
            <person name="Mereny Z."/>
            <person name="Hegedus B."/>
            <person name="Baldrian P."/>
            <person name="Stursova M."/>
            <person name="Weitz H."/>
            <person name="Taylor A."/>
            <person name="Grigoriev I.V."/>
            <person name="Nagy L.G."/>
            <person name="Martin F."/>
            <person name="Kauserud H."/>
        </authorList>
    </citation>
    <scope>NUCLEOTIDE SEQUENCE</scope>
    <source>
        <strain evidence="2">CBHHK067</strain>
    </source>
</reference>
<protein>
    <submittedName>
        <fullName evidence="2">Uncharacterized protein</fullName>
    </submittedName>
</protein>
<feature type="region of interest" description="Disordered" evidence="1">
    <location>
        <begin position="1"/>
        <end position="32"/>
    </location>
</feature>
<proteinExistence type="predicted"/>
<dbReference type="AlphaFoldDB" id="A0AAD7CNQ9"/>
<dbReference type="Proteomes" id="UP001221757">
    <property type="component" value="Unassembled WGS sequence"/>
</dbReference>
<gene>
    <name evidence="2" type="ORF">B0H17DRAFT_1214174</name>
</gene>
<name>A0AAD7CNQ9_MYCRO</name>
<evidence type="ECO:0000313" key="2">
    <source>
        <dbReference type="EMBL" id="KAJ7654879.1"/>
    </source>
</evidence>
<organism evidence="2 3">
    <name type="scientific">Mycena rosella</name>
    <name type="common">Pink bonnet</name>
    <name type="synonym">Agaricus rosellus</name>
    <dbReference type="NCBI Taxonomy" id="1033263"/>
    <lineage>
        <taxon>Eukaryota</taxon>
        <taxon>Fungi</taxon>
        <taxon>Dikarya</taxon>
        <taxon>Basidiomycota</taxon>
        <taxon>Agaricomycotina</taxon>
        <taxon>Agaricomycetes</taxon>
        <taxon>Agaricomycetidae</taxon>
        <taxon>Agaricales</taxon>
        <taxon>Marasmiineae</taxon>
        <taxon>Mycenaceae</taxon>
        <taxon>Mycena</taxon>
    </lineage>
</organism>
<evidence type="ECO:0000313" key="3">
    <source>
        <dbReference type="Proteomes" id="UP001221757"/>
    </source>
</evidence>
<sequence length="244" mass="26798">MCRFLPRTAKTAAATSAPVHRAPSPSPEPAPKLAYIEPASGANSGVNAIDQDSAGLDPLVLKRLREGFEREVRKLVLTAKQNKVVMSKFNFERAYSNKKQRDNNNINKHTWMDGVPRMVVSADSVPLVIHLPGSIKEGSTSILLAQLIEFVDALGGKLPKCAGADKEGCGMVTSYNNIAGQIASLFKMTKAWHALGHDHDDRTVASYILKSGRTFSYGDEPHFAACKKLRAEAEKRHKFLKDIW</sequence>
<dbReference type="EMBL" id="JARKIE010000315">
    <property type="protein sequence ID" value="KAJ7654879.1"/>
    <property type="molecule type" value="Genomic_DNA"/>
</dbReference>
<accession>A0AAD7CNQ9</accession>